<evidence type="ECO:0000313" key="1">
    <source>
        <dbReference type="EMBL" id="KAL3077088.1"/>
    </source>
</evidence>
<dbReference type="SUPFAM" id="SSF63737">
    <property type="entry name" value="Leukotriene A4 hydrolase N-terminal domain"/>
    <property type="match status" value="1"/>
</dbReference>
<accession>A0ABD2IUU0</accession>
<dbReference type="InterPro" id="IPR042097">
    <property type="entry name" value="Aminopeptidase_N-like_N_sf"/>
</dbReference>
<proteinExistence type="predicted"/>
<organism evidence="1 2">
    <name type="scientific">Heterodera trifolii</name>
    <dbReference type="NCBI Taxonomy" id="157864"/>
    <lineage>
        <taxon>Eukaryota</taxon>
        <taxon>Metazoa</taxon>
        <taxon>Ecdysozoa</taxon>
        <taxon>Nematoda</taxon>
        <taxon>Chromadorea</taxon>
        <taxon>Rhabditida</taxon>
        <taxon>Tylenchina</taxon>
        <taxon>Tylenchomorpha</taxon>
        <taxon>Tylenchoidea</taxon>
        <taxon>Heteroderidae</taxon>
        <taxon>Heteroderinae</taxon>
        <taxon>Heterodera</taxon>
    </lineage>
</organism>
<comment type="caution">
    <text evidence="1">The sequence shown here is derived from an EMBL/GenBank/DDBJ whole genome shotgun (WGS) entry which is preliminary data.</text>
</comment>
<dbReference type="AlphaFoldDB" id="A0ABD2IUU0"/>
<name>A0ABD2IUU0_9BILA</name>
<reference evidence="1 2" key="1">
    <citation type="submission" date="2024-10" db="EMBL/GenBank/DDBJ databases">
        <authorList>
            <person name="Kim D."/>
        </authorList>
    </citation>
    <scope>NUCLEOTIDE SEQUENCE [LARGE SCALE GENOMIC DNA]</scope>
    <source>
        <strain evidence="1">BH-2024</strain>
    </source>
</reference>
<evidence type="ECO:0000313" key="2">
    <source>
        <dbReference type="Proteomes" id="UP001620626"/>
    </source>
</evidence>
<dbReference type="Proteomes" id="UP001620626">
    <property type="component" value="Unassembled WGS sequence"/>
</dbReference>
<gene>
    <name evidence="1" type="ORF">niasHT_035922</name>
</gene>
<protein>
    <submittedName>
        <fullName evidence="1">Uncharacterized protein</fullName>
    </submittedName>
</protein>
<dbReference type="Gene3D" id="2.60.40.1730">
    <property type="entry name" value="tricorn interacting facor f3 domain"/>
    <property type="match status" value="1"/>
</dbReference>
<dbReference type="EMBL" id="JBICBT010001235">
    <property type="protein sequence ID" value="KAL3077088.1"/>
    <property type="molecule type" value="Genomic_DNA"/>
</dbReference>
<keyword evidence="2" id="KW-1185">Reference proteome</keyword>
<sequence length="182" mass="20445">MIAKNIHVLLSDCPPLRVVSFSAADFFTGFSFDDNAVASDEQAVAKWLFTPGPDNVPKVFRTRTIKQDLASEIAGFKARPSILSWPAGRRTKICLSVDLDTCKFNGKETIQLEFTKPTNSLTLHAGALEVETESLKLEDGTAEWWRSRPFVTLRRRSPPDYSTVRRRRFVKCSSSMTGTTNR</sequence>